<accession>A0A2I1ECE7</accession>
<comment type="caution">
    <text evidence="1">The sequence shown here is derived from an EMBL/GenBank/DDBJ whole genome shotgun (WGS) entry which is preliminary data.</text>
</comment>
<evidence type="ECO:0000313" key="4">
    <source>
        <dbReference type="Proteomes" id="UP000684084"/>
    </source>
</evidence>
<reference evidence="1" key="3">
    <citation type="submission" date="2020-05" db="EMBL/GenBank/DDBJ databases">
        <authorList>
            <person name="Rincon C."/>
            <person name="Sanders R I."/>
            <person name="Robbins C."/>
            <person name="Chaturvedi A."/>
        </authorList>
    </citation>
    <scope>NUCLEOTIDE SEQUENCE</scope>
    <source>
        <strain evidence="1">CHB12</strain>
    </source>
</reference>
<dbReference type="EMBL" id="LLXH01000374">
    <property type="protein sequence ID" value="PKC67728.1"/>
    <property type="molecule type" value="Genomic_DNA"/>
</dbReference>
<evidence type="ECO:0000313" key="1">
    <source>
        <dbReference type="EMBL" id="CAB5387199.1"/>
    </source>
</evidence>
<dbReference type="OrthoDB" id="2311224at2759"/>
<dbReference type="Proteomes" id="UP000684084">
    <property type="component" value="Unassembled WGS sequence"/>
</dbReference>
<proteinExistence type="predicted"/>
<dbReference type="VEuPathDB" id="FungiDB:RhiirFUN_012729"/>
<dbReference type="AlphaFoldDB" id="A0A2I1ECE7"/>
<evidence type="ECO:0000313" key="3">
    <source>
        <dbReference type="Proteomes" id="UP000232688"/>
    </source>
</evidence>
<reference evidence="2 3" key="1">
    <citation type="submission" date="2017-10" db="EMBL/GenBank/DDBJ databases">
        <title>Extensive intraspecific genome diversity in a model arbuscular mycorrhizal fungus.</title>
        <authorList>
            <person name="Chen E.C.H."/>
            <person name="Morin E."/>
            <person name="Baudet D."/>
            <person name="Noel J."/>
            <person name="Ndikumana S."/>
            <person name="Charron P."/>
            <person name="St-Onge C."/>
            <person name="Giorgi J."/>
            <person name="Grigoriev I.V."/>
            <person name="Roux C."/>
            <person name="Martin F.M."/>
            <person name="Corradi N."/>
        </authorList>
    </citation>
    <scope>NUCLEOTIDE SEQUENCE [LARGE SCALE GENOMIC DNA]</scope>
    <source>
        <strain evidence="2 3">A1</strain>
    </source>
</reference>
<reference evidence="2 3" key="2">
    <citation type="submission" date="2017-10" db="EMBL/GenBank/DDBJ databases">
        <title>Genome analyses suggest a sexual origin of heterokaryosis in a supposedly ancient asexual fungus.</title>
        <authorList>
            <person name="Corradi N."/>
            <person name="Sedzielewska K."/>
            <person name="Noel J."/>
            <person name="Charron P."/>
            <person name="Farinelli L."/>
            <person name="Marton T."/>
            <person name="Kruger M."/>
            <person name="Pelin A."/>
            <person name="Brachmann A."/>
            <person name="Corradi N."/>
        </authorList>
    </citation>
    <scope>NUCLEOTIDE SEQUENCE [LARGE SCALE GENOMIC DNA]</scope>
    <source>
        <strain evidence="2 3">A1</strain>
    </source>
</reference>
<dbReference type="EMBL" id="CAGKOT010000057">
    <property type="protein sequence ID" value="CAB5387199.1"/>
    <property type="molecule type" value="Genomic_DNA"/>
</dbReference>
<evidence type="ECO:0000313" key="2">
    <source>
        <dbReference type="EMBL" id="PKC67728.1"/>
    </source>
</evidence>
<protein>
    <submittedName>
        <fullName evidence="1">Uncharacterized protein</fullName>
    </submittedName>
</protein>
<name>A0A2I1ECE7_9GLOM</name>
<dbReference type="VEuPathDB" id="FungiDB:RhiirA1_458063"/>
<dbReference type="Proteomes" id="UP000232688">
    <property type="component" value="Unassembled WGS sequence"/>
</dbReference>
<gene>
    <name evidence="1" type="ORF">CHRIB12_LOCUS20033</name>
    <name evidence="2" type="ORF">RhiirA1_458063</name>
</gene>
<sequence length="145" mass="17069">MIQIILYVCPNFFIIDKKYNPNLKLEYIDLIIEVFSYVNEDSPLKRNNIKLFCLRHFHYDAVLNSTIVSSKIIYQESRNRSQQNLFSISVRPNEHNNKDTTDLMEKLPPQQTTNNPLIDLMEKLPPQQTTNNPLIDQFYNGSSFN</sequence>
<organism evidence="1 4">
    <name type="scientific">Rhizophagus irregularis</name>
    <dbReference type="NCBI Taxonomy" id="588596"/>
    <lineage>
        <taxon>Eukaryota</taxon>
        <taxon>Fungi</taxon>
        <taxon>Fungi incertae sedis</taxon>
        <taxon>Mucoromycota</taxon>
        <taxon>Glomeromycotina</taxon>
        <taxon>Glomeromycetes</taxon>
        <taxon>Glomerales</taxon>
        <taxon>Glomeraceae</taxon>
        <taxon>Rhizophagus</taxon>
    </lineage>
</organism>